<keyword evidence="2" id="KW-1185">Reference proteome</keyword>
<proteinExistence type="predicted"/>
<reference evidence="1" key="1">
    <citation type="journal article" date="2019" name="bioRxiv">
        <title>The Genome of the Zebra Mussel, Dreissena polymorpha: A Resource for Invasive Species Research.</title>
        <authorList>
            <person name="McCartney M.A."/>
            <person name="Auch B."/>
            <person name="Kono T."/>
            <person name="Mallez S."/>
            <person name="Zhang Y."/>
            <person name="Obille A."/>
            <person name="Becker A."/>
            <person name="Abrahante J.E."/>
            <person name="Garbe J."/>
            <person name="Badalamenti J.P."/>
            <person name="Herman A."/>
            <person name="Mangelson H."/>
            <person name="Liachko I."/>
            <person name="Sullivan S."/>
            <person name="Sone E.D."/>
            <person name="Koren S."/>
            <person name="Silverstein K.A.T."/>
            <person name="Beckman K.B."/>
            <person name="Gohl D.M."/>
        </authorList>
    </citation>
    <scope>NUCLEOTIDE SEQUENCE</scope>
    <source>
        <strain evidence="1">Duluth1</strain>
        <tissue evidence="1">Whole animal</tissue>
    </source>
</reference>
<evidence type="ECO:0000313" key="2">
    <source>
        <dbReference type="Proteomes" id="UP000828390"/>
    </source>
</evidence>
<name>A0A9D4HM54_DREPO</name>
<dbReference type="AlphaFoldDB" id="A0A9D4HM54"/>
<accession>A0A9D4HM54</accession>
<evidence type="ECO:0000313" key="1">
    <source>
        <dbReference type="EMBL" id="KAH3725607.1"/>
    </source>
</evidence>
<dbReference type="EMBL" id="JAIWYP010000012">
    <property type="protein sequence ID" value="KAH3725607.1"/>
    <property type="molecule type" value="Genomic_DNA"/>
</dbReference>
<sequence>MDVTPEVEVPMDVTPEVPEIPEAYDISIISEISVESRSDEVQDRTFNISHREIEQPNMPLEDSVRECPLDAVIPEDGPITYDVVRLFRIWEQYEDDETTTTQLLRACSRIAGLGPDTSHDQVHDKDEV</sequence>
<organism evidence="1 2">
    <name type="scientific">Dreissena polymorpha</name>
    <name type="common">Zebra mussel</name>
    <name type="synonym">Mytilus polymorpha</name>
    <dbReference type="NCBI Taxonomy" id="45954"/>
    <lineage>
        <taxon>Eukaryota</taxon>
        <taxon>Metazoa</taxon>
        <taxon>Spiralia</taxon>
        <taxon>Lophotrochozoa</taxon>
        <taxon>Mollusca</taxon>
        <taxon>Bivalvia</taxon>
        <taxon>Autobranchia</taxon>
        <taxon>Heteroconchia</taxon>
        <taxon>Euheterodonta</taxon>
        <taxon>Imparidentia</taxon>
        <taxon>Neoheterodontei</taxon>
        <taxon>Myida</taxon>
        <taxon>Dreissenoidea</taxon>
        <taxon>Dreissenidae</taxon>
        <taxon>Dreissena</taxon>
    </lineage>
</organism>
<comment type="caution">
    <text evidence="1">The sequence shown here is derived from an EMBL/GenBank/DDBJ whole genome shotgun (WGS) entry which is preliminary data.</text>
</comment>
<reference evidence="1" key="2">
    <citation type="submission" date="2020-11" db="EMBL/GenBank/DDBJ databases">
        <authorList>
            <person name="McCartney M.A."/>
            <person name="Auch B."/>
            <person name="Kono T."/>
            <person name="Mallez S."/>
            <person name="Becker A."/>
            <person name="Gohl D.M."/>
            <person name="Silverstein K.A.T."/>
            <person name="Koren S."/>
            <person name="Bechman K.B."/>
            <person name="Herman A."/>
            <person name="Abrahante J.E."/>
            <person name="Garbe J."/>
        </authorList>
    </citation>
    <scope>NUCLEOTIDE SEQUENCE</scope>
    <source>
        <strain evidence="1">Duluth1</strain>
        <tissue evidence="1">Whole animal</tissue>
    </source>
</reference>
<dbReference type="Proteomes" id="UP000828390">
    <property type="component" value="Unassembled WGS sequence"/>
</dbReference>
<protein>
    <submittedName>
        <fullName evidence="1">Uncharacterized protein</fullName>
    </submittedName>
</protein>
<gene>
    <name evidence="1" type="ORF">DPMN_051453</name>
</gene>